<dbReference type="EMBL" id="HBEM01030750">
    <property type="protein sequence ID" value="CAD8461984.1"/>
    <property type="molecule type" value="Transcribed_RNA"/>
</dbReference>
<evidence type="ECO:0000256" key="2">
    <source>
        <dbReference type="ARBA" id="ARBA00023186"/>
    </source>
</evidence>
<evidence type="ECO:0000313" key="3">
    <source>
        <dbReference type="EMBL" id="CAD8461984.1"/>
    </source>
</evidence>
<dbReference type="PANTHER" id="PTHR13303">
    <property type="entry name" value="PREFOLDIN SUBUNIT 2"/>
    <property type="match status" value="1"/>
</dbReference>
<proteinExistence type="inferred from homology"/>
<name>A0A7S0H2R4_9EUKA</name>
<protein>
    <recommendedName>
        <fullName evidence="4">Prefoldin subunit 2</fullName>
    </recommendedName>
</protein>
<dbReference type="InterPro" id="IPR027235">
    <property type="entry name" value="PFD2"/>
</dbReference>
<accession>A0A7S0H2R4</accession>
<dbReference type="AlphaFoldDB" id="A0A7S0H2R4"/>
<dbReference type="SUPFAM" id="SSF46579">
    <property type="entry name" value="Prefoldin"/>
    <property type="match status" value="1"/>
</dbReference>
<dbReference type="GO" id="GO:0006457">
    <property type="term" value="P:protein folding"/>
    <property type="evidence" value="ECO:0007669"/>
    <property type="project" value="InterPro"/>
</dbReference>
<sequence>MSAQSQDRARAAQEILKTYETMRADLSQITAKMLELDQDRNEHSLVVNTIKDLEPTRRCFRLIGGVLVERTIKEVLPAVKRNLEGIEGMVKSLSEARKAKQKELDSYQQKYNIKPATQMTKQVQAAEAKKTGKSGGVLA</sequence>
<keyword evidence="2" id="KW-0143">Chaperone</keyword>
<evidence type="ECO:0008006" key="4">
    <source>
        <dbReference type="Google" id="ProtNLM"/>
    </source>
</evidence>
<dbReference type="GO" id="GO:0051082">
    <property type="term" value="F:unfolded protein binding"/>
    <property type="evidence" value="ECO:0007669"/>
    <property type="project" value="InterPro"/>
</dbReference>
<dbReference type="GO" id="GO:0016272">
    <property type="term" value="C:prefoldin complex"/>
    <property type="evidence" value="ECO:0007669"/>
    <property type="project" value="InterPro"/>
</dbReference>
<evidence type="ECO:0000256" key="1">
    <source>
        <dbReference type="ARBA" id="ARBA00008045"/>
    </source>
</evidence>
<reference evidence="3" key="1">
    <citation type="submission" date="2021-01" db="EMBL/GenBank/DDBJ databases">
        <authorList>
            <person name="Corre E."/>
            <person name="Pelletier E."/>
            <person name="Niang G."/>
            <person name="Scheremetjew M."/>
            <person name="Finn R."/>
            <person name="Kale V."/>
            <person name="Holt S."/>
            <person name="Cochrane G."/>
            <person name="Meng A."/>
            <person name="Brown T."/>
            <person name="Cohen L."/>
        </authorList>
    </citation>
    <scope>NUCLEOTIDE SEQUENCE</scope>
    <source>
        <strain evidence="3">CCMP2058</strain>
    </source>
</reference>
<comment type="similarity">
    <text evidence="1">Belongs to the prefoldin subunit beta family.</text>
</comment>
<dbReference type="InterPro" id="IPR002777">
    <property type="entry name" value="PFD_beta-like"/>
</dbReference>
<gene>
    <name evidence="3" type="ORF">LAMO00422_LOCUS20944</name>
</gene>
<dbReference type="FunFam" id="1.10.287.370:FF:000002">
    <property type="entry name" value="Prefoldin subunit 2"/>
    <property type="match status" value="1"/>
</dbReference>
<dbReference type="Gene3D" id="1.10.287.370">
    <property type="match status" value="1"/>
</dbReference>
<dbReference type="CDD" id="cd23163">
    <property type="entry name" value="Prefoldin_2"/>
    <property type="match status" value="1"/>
</dbReference>
<dbReference type="InterPro" id="IPR009053">
    <property type="entry name" value="Prefoldin"/>
</dbReference>
<dbReference type="Pfam" id="PF01920">
    <property type="entry name" value="Prefoldin_2"/>
    <property type="match status" value="1"/>
</dbReference>
<organism evidence="3">
    <name type="scientific">Amorphochlora amoebiformis</name>
    <dbReference type="NCBI Taxonomy" id="1561963"/>
    <lineage>
        <taxon>Eukaryota</taxon>
        <taxon>Sar</taxon>
        <taxon>Rhizaria</taxon>
        <taxon>Cercozoa</taxon>
        <taxon>Chlorarachniophyceae</taxon>
        <taxon>Amorphochlora</taxon>
    </lineage>
</organism>